<dbReference type="Proteomes" id="UP000276232">
    <property type="component" value="Unassembled WGS sequence"/>
</dbReference>
<evidence type="ECO:0000313" key="7">
    <source>
        <dbReference type="Proteomes" id="UP000276232"/>
    </source>
</evidence>
<dbReference type="InterPro" id="IPR035418">
    <property type="entry name" value="AraC-bd_2"/>
</dbReference>
<proteinExistence type="predicted"/>
<dbReference type="GO" id="GO:0003700">
    <property type="term" value="F:DNA-binding transcription factor activity"/>
    <property type="evidence" value="ECO:0007669"/>
    <property type="project" value="InterPro"/>
</dbReference>
<keyword evidence="1" id="KW-0805">Transcription regulation</keyword>
<dbReference type="PANTHER" id="PTHR46796">
    <property type="entry name" value="HTH-TYPE TRANSCRIPTIONAL ACTIVATOR RHAS-RELATED"/>
    <property type="match status" value="1"/>
</dbReference>
<name>A0A3N1GXN6_9ACTN</name>
<dbReference type="OrthoDB" id="5464689at2"/>
<feature type="region of interest" description="Disordered" evidence="4">
    <location>
        <begin position="1"/>
        <end position="25"/>
    </location>
</feature>
<dbReference type="AlphaFoldDB" id="A0A3N1GXN6"/>
<comment type="caution">
    <text evidence="6">The sequence shown here is derived from an EMBL/GenBank/DDBJ whole genome shotgun (WGS) entry which is preliminary data.</text>
</comment>
<evidence type="ECO:0000259" key="5">
    <source>
        <dbReference type="PROSITE" id="PS01124"/>
    </source>
</evidence>
<evidence type="ECO:0000256" key="2">
    <source>
        <dbReference type="ARBA" id="ARBA00023125"/>
    </source>
</evidence>
<dbReference type="SUPFAM" id="SSF46689">
    <property type="entry name" value="Homeodomain-like"/>
    <property type="match status" value="2"/>
</dbReference>
<sequence length="345" mass="35466">MTGTGVGRPTAPPPAGGGPGPDAARVQDFHDPVAAGDVLGRALAVGRLVLDEPEGFTCRVVTGRCGELTAVTTRLGADGRTELTGAGDSLVTSLVLAGAATVAAAGRPPRPLRAGGVWRLEETPGQRGTFDAGSAFADLVLPLRTVADAAAADPARDVAEDADGHPVVRFATSRPLDDGAERYWAALTRTAVQQVCGPAGPPASLLLREHLVRTLATAALGVFPSVVVEQPRGPGFTGPATVRRALEHLHARAGEPLTVTDLAAAAGTGVRALQEAFVRHVGTTPTAHLREVRLERAHRDLVAGDAGAGDSVAAVAERWGFAHHGRFAAAYRARYGVAPSTTLRH</sequence>
<dbReference type="InterPro" id="IPR050204">
    <property type="entry name" value="AraC_XylS_family_regulators"/>
</dbReference>
<evidence type="ECO:0000256" key="1">
    <source>
        <dbReference type="ARBA" id="ARBA00023015"/>
    </source>
</evidence>
<dbReference type="RefSeq" id="WP_123380662.1">
    <property type="nucleotide sequence ID" value="NZ_RJKN01000006.1"/>
</dbReference>
<keyword evidence="7" id="KW-1185">Reference proteome</keyword>
<dbReference type="InterPro" id="IPR009057">
    <property type="entry name" value="Homeodomain-like_sf"/>
</dbReference>
<dbReference type="PROSITE" id="PS01124">
    <property type="entry name" value="HTH_ARAC_FAMILY_2"/>
    <property type="match status" value="1"/>
</dbReference>
<dbReference type="Pfam" id="PF12833">
    <property type="entry name" value="HTH_18"/>
    <property type="match status" value="1"/>
</dbReference>
<protein>
    <submittedName>
        <fullName evidence="6">AraC-like DNA-binding protein</fullName>
    </submittedName>
</protein>
<dbReference type="Pfam" id="PF14525">
    <property type="entry name" value="AraC_binding_2"/>
    <property type="match status" value="1"/>
</dbReference>
<organism evidence="6 7">
    <name type="scientific">Pseudokineococcus lusitanus</name>
    <dbReference type="NCBI Taxonomy" id="763993"/>
    <lineage>
        <taxon>Bacteria</taxon>
        <taxon>Bacillati</taxon>
        <taxon>Actinomycetota</taxon>
        <taxon>Actinomycetes</taxon>
        <taxon>Kineosporiales</taxon>
        <taxon>Kineosporiaceae</taxon>
        <taxon>Pseudokineococcus</taxon>
    </lineage>
</organism>
<reference evidence="6 7" key="1">
    <citation type="journal article" date="2015" name="Stand. Genomic Sci.">
        <title>Genomic Encyclopedia of Bacterial and Archaeal Type Strains, Phase III: the genomes of soil and plant-associated and newly described type strains.</title>
        <authorList>
            <person name="Whitman W.B."/>
            <person name="Woyke T."/>
            <person name="Klenk H.P."/>
            <person name="Zhou Y."/>
            <person name="Lilburn T.G."/>
            <person name="Beck B.J."/>
            <person name="De Vos P."/>
            <person name="Vandamme P."/>
            <person name="Eisen J.A."/>
            <person name="Garrity G."/>
            <person name="Hugenholtz P."/>
            <person name="Kyrpides N.C."/>
        </authorList>
    </citation>
    <scope>NUCLEOTIDE SEQUENCE [LARGE SCALE GENOMIC DNA]</scope>
    <source>
        <strain evidence="6 7">CECT 7306</strain>
    </source>
</reference>
<keyword evidence="2 6" id="KW-0238">DNA-binding</keyword>
<dbReference type="GO" id="GO:0043565">
    <property type="term" value="F:sequence-specific DNA binding"/>
    <property type="evidence" value="ECO:0007669"/>
    <property type="project" value="InterPro"/>
</dbReference>
<dbReference type="InParanoid" id="A0A3N1GXN6"/>
<keyword evidence="3" id="KW-0804">Transcription</keyword>
<dbReference type="SMART" id="SM00342">
    <property type="entry name" value="HTH_ARAC"/>
    <property type="match status" value="1"/>
</dbReference>
<gene>
    <name evidence="6" type="ORF">EDC03_2614</name>
</gene>
<dbReference type="InterPro" id="IPR018060">
    <property type="entry name" value="HTH_AraC"/>
</dbReference>
<dbReference type="Gene3D" id="1.10.10.60">
    <property type="entry name" value="Homeodomain-like"/>
    <property type="match status" value="1"/>
</dbReference>
<evidence type="ECO:0000313" key="6">
    <source>
        <dbReference type="EMBL" id="ROP34792.1"/>
    </source>
</evidence>
<evidence type="ECO:0000256" key="3">
    <source>
        <dbReference type="ARBA" id="ARBA00023163"/>
    </source>
</evidence>
<evidence type="ECO:0000256" key="4">
    <source>
        <dbReference type="SAM" id="MobiDB-lite"/>
    </source>
</evidence>
<accession>A0A3N1GXN6</accession>
<dbReference type="EMBL" id="RJKN01000006">
    <property type="protein sequence ID" value="ROP34792.1"/>
    <property type="molecule type" value="Genomic_DNA"/>
</dbReference>
<dbReference type="PANTHER" id="PTHR46796:SF12">
    <property type="entry name" value="HTH-TYPE DNA-BINDING TRANSCRIPTIONAL ACTIVATOR EUTR"/>
    <property type="match status" value="1"/>
</dbReference>
<feature type="domain" description="HTH araC/xylS-type" evidence="5">
    <location>
        <begin position="243"/>
        <end position="345"/>
    </location>
</feature>